<dbReference type="Proteomes" id="UP000063699">
    <property type="component" value="Chromosome"/>
</dbReference>
<sequence length="100" mass="11266">MRSESKEMVADRMGVSVSTVNTYLDRVRIEYAHLGRPAATKAALLVRAIRDGLISLDECRSFGGQTRRVFARMVMACFLMDSGEGTWKEEWGPPPCHSDW</sequence>
<dbReference type="InterPro" id="IPR036388">
    <property type="entry name" value="WH-like_DNA-bd_sf"/>
</dbReference>
<evidence type="ECO:0000313" key="2">
    <source>
        <dbReference type="Proteomes" id="UP000063699"/>
    </source>
</evidence>
<dbReference type="Gene3D" id="1.10.10.10">
    <property type="entry name" value="Winged helix-like DNA-binding domain superfamily/Winged helix DNA-binding domain"/>
    <property type="match status" value="1"/>
</dbReference>
<dbReference type="KEGG" id="kphy:AOZ06_30065"/>
<dbReference type="AlphaFoldDB" id="A0A0N9I6Q8"/>
<gene>
    <name evidence="1" type="ORF">AOZ06_30065</name>
</gene>
<organism evidence="1 2">
    <name type="scientific">Kibdelosporangium phytohabitans</name>
    <dbReference type="NCBI Taxonomy" id="860235"/>
    <lineage>
        <taxon>Bacteria</taxon>
        <taxon>Bacillati</taxon>
        <taxon>Actinomycetota</taxon>
        <taxon>Actinomycetes</taxon>
        <taxon>Pseudonocardiales</taxon>
        <taxon>Pseudonocardiaceae</taxon>
        <taxon>Kibdelosporangium</taxon>
    </lineage>
</organism>
<keyword evidence="2" id="KW-1185">Reference proteome</keyword>
<dbReference type="STRING" id="860235.AOZ06_30065"/>
<proteinExistence type="predicted"/>
<accession>A0A0N9I6Q8</accession>
<reference evidence="1 2" key="1">
    <citation type="submission" date="2015-07" db="EMBL/GenBank/DDBJ databases">
        <title>Genome sequencing of Kibdelosporangium phytohabitans.</title>
        <authorList>
            <person name="Qin S."/>
            <person name="Xing K."/>
        </authorList>
    </citation>
    <scope>NUCLEOTIDE SEQUENCE [LARGE SCALE GENOMIC DNA]</scope>
    <source>
        <strain evidence="1 2">KLBMP1111</strain>
    </source>
</reference>
<evidence type="ECO:0008006" key="3">
    <source>
        <dbReference type="Google" id="ProtNLM"/>
    </source>
</evidence>
<name>A0A0N9I6Q8_9PSEU</name>
<protein>
    <recommendedName>
        <fullName evidence="3">HTH luxR-type domain-containing protein</fullName>
    </recommendedName>
</protein>
<evidence type="ECO:0000313" key="1">
    <source>
        <dbReference type="EMBL" id="ALG10579.1"/>
    </source>
</evidence>
<dbReference type="EMBL" id="CP012752">
    <property type="protein sequence ID" value="ALG10579.1"/>
    <property type="molecule type" value="Genomic_DNA"/>
</dbReference>